<dbReference type="PANTHER" id="PTHR10196:SF69">
    <property type="entry name" value="GLYCEROL KINASE"/>
    <property type="match status" value="1"/>
</dbReference>
<evidence type="ECO:0000313" key="9">
    <source>
        <dbReference type="Proteomes" id="UP000199533"/>
    </source>
</evidence>
<dbReference type="Proteomes" id="UP000199533">
    <property type="component" value="Unassembled WGS sequence"/>
</dbReference>
<protein>
    <submittedName>
        <fullName evidence="8">Glycerol kinase</fullName>
    </submittedName>
</protein>
<dbReference type="AlphaFoldDB" id="A0A1I3XEG4"/>
<reference evidence="9" key="1">
    <citation type="submission" date="2016-10" db="EMBL/GenBank/DDBJ databases">
        <authorList>
            <person name="Varghese N."/>
            <person name="Submissions S."/>
        </authorList>
    </citation>
    <scope>NUCLEOTIDE SEQUENCE [LARGE SCALE GENOMIC DNA]</scope>
    <source>
        <strain evidence="9">Nm69</strain>
    </source>
</reference>
<dbReference type="GO" id="GO:0004370">
    <property type="term" value="F:glycerol kinase activity"/>
    <property type="evidence" value="ECO:0007669"/>
    <property type="project" value="TreeGrafter"/>
</dbReference>
<dbReference type="InterPro" id="IPR000577">
    <property type="entry name" value="Carb_kinase_FGGY"/>
</dbReference>
<evidence type="ECO:0000313" key="8">
    <source>
        <dbReference type="EMBL" id="SFK17872.1"/>
    </source>
</evidence>
<organism evidence="8 9">
    <name type="scientific">Nitrosomonas aestuarii</name>
    <dbReference type="NCBI Taxonomy" id="52441"/>
    <lineage>
        <taxon>Bacteria</taxon>
        <taxon>Pseudomonadati</taxon>
        <taxon>Pseudomonadota</taxon>
        <taxon>Betaproteobacteria</taxon>
        <taxon>Nitrosomonadales</taxon>
        <taxon>Nitrosomonadaceae</taxon>
        <taxon>Nitrosomonas</taxon>
    </lineage>
</organism>
<dbReference type="GO" id="GO:0006071">
    <property type="term" value="P:glycerol metabolic process"/>
    <property type="evidence" value="ECO:0007669"/>
    <property type="project" value="TreeGrafter"/>
</dbReference>
<keyword evidence="9" id="KW-1185">Reference proteome</keyword>
<dbReference type="PIRSF" id="PIRSF000538">
    <property type="entry name" value="GlpK"/>
    <property type="match status" value="1"/>
</dbReference>
<evidence type="ECO:0000259" key="7">
    <source>
        <dbReference type="Pfam" id="PF02782"/>
    </source>
</evidence>
<dbReference type="STRING" id="52441.SAMN05216302_1001251"/>
<dbReference type="InterPro" id="IPR043129">
    <property type="entry name" value="ATPase_NBD"/>
</dbReference>
<evidence type="ECO:0000256" key="3">
    <source>
        <dbReference type="ARBA" id="ARBA00022741"/>
    </source>
</evidence>
<keyword evidence="3" id="KW-0547">Nucleotide-binding</keyword>
<accession>A0A1I3XEG4</accession>
<dbReference type="OrthoDB" id="9805576at2"/>
<evidence type="ECO:0000256" key="1">
    <source>
        <dbReference type="ARBA" id="ARBA00009156"/>
    </source>
</evidence>
<sequence>MIAVGLDLGTTSIKAALMDRQGALCFIINQPAPVIRQTDGQYESDALRYAETAEAVLTACLACTDHKPPLGLCSQRSSFLIWDKQSGNPITPLISWQDNRGQRYHDQTGNAKTLIPSLTGLRLASYYYAPKLSVLLHDNPQWREKLTQGVWLTGTLDAFLIWRWTQGQHFCTDASMAARTLLMNIHQQQWSSVLCDLFNIPAAILPQIKSTTGFNLPLSNGVVLRASAGDQSAAFYASVMNDPSKALVNLGTGGFVIRYLDGKTKPLDGFLQTLVYQDQNYTAYMASEGTLNSISSALAPYPSWECNIDDFATSNILCLAEPSGLGAPYFCGDIGLRFSESTEHLMPKQIATLLLEAIVFRVVRILEAYHQQSPLSQVYLSGGLSELTCLQQGIAQCVSFPILHLQQKEASLLGAAMLAAGNNSHIFPLMHPIEIKIDRKNTVLKEKYRQWQVWLDGLLSQQMRN</sequence>
<evidence type="ECO:0000256" key="4">
    <source>
        <dbReference type="ARBA" id="ARBA00022777"/>
    </source>
</evidence>
<dbReference type="Pfam" id="PF00370">
    <property type="entry name" value="FGGY_N"/>
    <property type="match status" value="1"/>
</dbReference>
<dbReference type="GO" id="GO:0005829">
    <property type="term" value="C:cytosol"/>
    <property type="evidence" value="ECO:0007669"/>
    <property type="project" value="TreeGrafter"/>
</dbReference>
<keyword evidence="5" id="KW-0067">ATP-binding</keyword>
<evidence type="ECO:0000256" key="5">
    <source>
        <dbReference type="ARBA" id="ARBA00022840"/>
    </source>
</evidence>
<dbReference type="InterPro" id="IPR018484">
    <property type="entry name" value="FGGY_N"/>
</dbReference>
<dbReference type="GO" id="GO:0005524">
    <property type="term" value="F:ATP binding"/>
    <property type="evidence" value="ECO:0007669"/>
    <property type="project" value="UniProtKB-KW"/>
</dbReference>
<feature type="domain" description="Carbohydrate kinase FGGY N-terminal" evidence="6">
    <location>
        <begin position="3"/>
        <end position="212"/>
    </location>
</feature>
<feature type="domain" description="Carbohydrate kinase FGGY C-terminal" evidence="7">
    <location>
        <begin position="313"/>
        <end position="420"/>
    </location>
</feature>
<dbReference type="SUPFAM" id="SSF53067">
    <property type="entry name" value="Actin-like ATPase domain"/>
    <property type="match status" value="2"/>
</dbReference>
<gene>
    <name evidence="8" type="ORF">SAMN05216302_1001251</name>
</gene>
<keyword evidence="4 8" id="KW-0418">Kinase</keyword>
<dbReference type="InterPro" id="IPR018485">
    <property type="entry name" value="FGGY_C"/>
</dbReference>
<dbReference type="EMBL" id="FOSP01000001">
    <property type="protein sequence ID" value="SFK17872.1"/>
    <property type="molecule type" value="Genomic_DNA"/>
</dbReference>
<comment type="similarity">
    <text evidence="1">Belongs to the FGGY kinase family.</text>
</comment>
<name>A0A1I3XEG4_9PROT</name>
<dbReference type="Pfam" id="PF02782">
    <property type="entry name" value="FGGY_C"/>
    <property type="match status" value="1"/>
</dbReference>
<dbReference type="PANTHER" id="PTHR10196">
    <property type="entry name" value="SUGAR KINASE"/>
    <property type="match status" value="1"/>
</dbReference>
<evidence type="ECO:0000259" key="6">
    <source>
        <dbReference type="Pfam" id="PF00370"/>
    </source>
</evidence>
<proteinExistence type="inferred from homology"/>
<evidence type="ECO:0000256" key="2">
    <source>
        <dbReference type="ARBA" id="ARBA00022679"/>
    </source>
</evidence>
<keyword evidence="2" id="KW-0808">Transferase</keyword>
<dbReference type="Gene3D" id="3.30.420.40">
    <property type="match status" value="2"/>
</dbReference>